<organism evidence="2 3">
    <name type="scientific">Pseudomonas mangrovi</name>
    <dbReference type="NCBI Taxonomy" id="2161748"/>
    <lineage>
        <taxon>Bacteria</taxon>
        <taxon>Pseudomonadati</taxon>
        <taxon>Pseudomonadota</taxon>
        <taxon>Gammaproteobacteria</taxon>
        <taxon>Pseudomonadales</taxon>
        <taxon>Pseudomonadaceae</taxon>
        <taxon>Pseudomonas</taxon>
    </lineage>
</organism>
<dbReference type="EMBL" id="QASN01000019">
    <property type="protein sequence ID" value="PTU74107.1"/>
    <property type="molecule type" value="Genomic_DNA"/>
</dbReference>
<protein>
    <submittedName>
        <fullName evidence="2">Histidine kinase</fullName>
    </submittedName>
</protein>
<dbReference type="InterPro" id="IPR013976">
    <property type="entry name" value="HDOD"/>
</dbReference>
<name>A0A2T5P8R0_9PSED</name>
<dbReference type="GO" id="GO:0016301">
    <property type="term" value="F:kinase activity"/>
    <property type="evidence" value="ECO:0007669"/>
    <property type="project" value="UniProtKB-KW"/>
</dbReference>
<keyword evidence="2" id="KW-0418">Kinase</keyword>
<gene>
    <name evidence="2" type="ORF">DBO85_12170</name>
</gene>
<reference evidence="2 3" key="1">
    <citation type="submission" date="2018-04" db="EMBL/GenBank/DDBJ databases">
        <title>Pseudomonas sp. nov., isolated from mangrove soil.</title>
        <authorList>
            <person name="Chen C."/>
        </authorList>
    </citation>
    <scope>NUCLEOTIDE SEQUENCE [LARGE SCALE GENOMIC DNA]</scope>
    <source>
        <strain evidence="2 3">TC-11</strain>
    </source>
</reference>
<sequence length="503" mass="56364">MSIPSTLPRSLNAWLQHLDSIRLPIAEGSHLEIGRTLADSRRSMRDIAEVIQRSPALALLLMREANRDAASPAVSLEVALTRLGVARCEALLRKVPRVAEHEIPLQLRQLTLISQHAAQQASGLFSSRLARLWQEIHWCSLLFMAPLWPLACAYPELIQAWEQRVMIDGEPAERVERELLGVPVRDLCRALAEHWSLPEWIVQGYRLLGSDRRLLVKALHIARDDLHPLHQQQLLDQDPALRRWLTQPANTVLLANGIALAAHACWSDLHNLRWQRLTGLYLQLPLADIQQLVHQQAVRSAQLHSQPGLWHPAQALLWPSGTQHLCRPVVKQEVKTNLQAWREHCGQLLRQPSPFANVLQLTACARDALHASGVQRLALLVTDRERNRLLCQQSIGLGDQGTNLSLLVAQSQILRKLLEAPNQLRLNASNMARYSAFIPGPIKALFSGEDLLLQSLANRGRVVMLLVADMNGAPFSETQLQALGKTCQCVERALAQFAARARQ</sequence>
<feature type="domain" description="HDOD" evidence="1">
    <location>
        <begin position="23"/>
        <end position="211"/>
    </location>
</feature>
<evidence type="ECO:0000259" key="1">
    <source>
        <dbReference type="PROSITE" id="PS51833"/>
    </source>
</evidence>
<dbReference type="Proteomes" id="UP000244064">
    <property type="component" value="Unassembled WGS sequence"/>
</dbReference>
<keyword evidence="3" id="KW-1185">Reference proteome</keyword>
<dbReference type="Gene3D" id="1.10.3210.10">
    <property type="entry name" value="Hypothetical protein af1432"/>
    <property type="match status" value="1"/>
</dbReference>
<evidence type="ECO:0000313" key="2">
    <source>
        <dbReference type="EMBL" id="PTU74107.1"/>
    </source>
</evidence>
<evidence type="ECO:0000313" key="3">
    <source>
        <dbReference type="Proteomes" id="UP000244064"/>
    </source>
</evidence>
<dbReference type="AlphaFoldDB" id="A0A2T5P8R0"/>
<dbReference type="OrthoDB" id="7023490at2"/>
<comment type="caution">
    <text evidence="2">The sequence shown here is derived from an EMBL/GenBank/DDBJ whole genome shotgun (WGS) entry which is preliminary data.</text>
</comment>
<dbReference type="RefSeq" id="WP_108107541.1">
    <property type="nucleotide sequence ID" value="NZ_QASN01000019.1"/>
</dbReference>
<dbReference type="SUPFAM" id="SSF109604">
    <property type="entry name" value="HD-domain/PDEase-like"/>
    <property type="match status" value="1"/>
</dbReference>
<dbReference type="PROSITE" id="PS51833">
    <property type="entry name" value="HDOD"/>
    <property type="match status" value="1"/>
</dbReference>
<dbReference type="Pfam" id="PF08668">
    <property type="entry name" value="HDOD"/>
    <property type="match status" value="1"/>
</dbReference>
<accession>A0A2T5P8R0</accession>
<keyword evidence="2" id="KW-0808">Transferase</keyword>
<proteinExistence type="predicted"/>